<name>A0A2G4EX52_9CYAN</name>
<evidence type="ECO:0000313" key="1">
    <source>
        <dbReference type="EMBL" id="PHX54109.1"/>
    </source>
</evidence>
<dbReference type="Proteomes" id="UP000226442">
    <property type="component" value="Unassembled WGS sequence"/>
</dbReference>
<comment type="caution">
    <text evidence="1">The sequence shown here is derived from an EMBL/GenBank/DDBJ whole genome shotgun (WGS) entry which is preliminary data.</text>
</comment>
<dbReference type="OrthoDB" id="489576at2"/>
<dbReference type="AlphaFoldDB" id="A0A2G4EX52"/>
<sequence>MQAQEIKEQLKSLISEAYPIDPSLARRLDEIYRWVKDVKPGSLTAKKFVMAFLLQLVTDSEVWLAVKSLPSDAEQQAAFELMSSAERYWYSYLFPKWLSETDRKLYIWKKKLMAGDFYPADEQILQSLIAQIQQREDASFIQRYIADLSMATDSIVSSRQHQPLCIQITSISDEFSQQKYENWQKTLQEWGIDRGLFLSYDPSIESSVDRLVNMALYNSDNLQAGRYLKFS</sequence>
<dbReference type="EMBL" id="NXIB02000124">
    <property type="protein sequence ID" value="PHX54109.1"/>
    <property type="molecule type" value="Genomic_DNA"/>
</dbReference>
<reference evidence="1" key="1">
    <citation type="submission" date="2017-10" db="EMBL/GenBank/DDBJ databases">
        <title>Draft genome sequence of the planktic cyanobacteria Tychonema bourrellyi isolated from alpine lentic freshwater.</title>
        <authorList>
            <person name="Tett A."/>
            <person name="Armanini F."/>
            <person name="Asnicar F."/>
            <person name="Boscaini A."/>
            <person name="Pasolli E."/>
            <person name="Zolfo M."/>
            <person name="Donati C."/>
            <person name="Salmaso N."/>
            <person name="Segata N."/>
        </authorList>
    </citation>
    <scope>NUCLEOTIDE SEQUENCE</scope>
    <source>
        <strain evidence="1">FEM_GT703</strain>
    </source>
</reference>
<gene>
    <name evidence="1" type="ORF">CP500_017875</name>
</gene>
<keyword evidence="2" id="KW-1185">Reference proteome</keyword>
<organism evidence="1 2">
    <name type="scientific">Tychonema bourrellyi FEM_GT703</name>
    <dbReference type="NCBI Taxonomy" id="2040638"/>
    <lineage>
        <taxon>Bacteria</taxon>
        <taxon>Bacillati</taxon>
        <taxon>Cyanobacteriota</taxon>
        <taxon>Cyanophyceae</taxon>
        <taxon>Oscillatoriophycideae</taxon>
        <taxon>Oscillatoriales</taxon>
        <taxon>Microcoleaceae</taxon>
        <taxon>Tychonema</taxon>
    </lineage>
</organism>
<dbReference type="RefSeq" id="WP_096830525.1">
    <property type="nucleotide sequence ID" value="NZ_NXIB02000124.1"/>
</dbReference>
<proteinExistence type="predicted"/>
<accession>A0A2G4EX52</accession>
<protein>
    <submittedName>
        <fullName evidence="1">Uncharacterized protein</fullName>
    </submittedName>
</protein>
<evidence type="ECO:0000313" key="2">
    <source>
        <dbReference type="Proteomes" id="UP000226442"/>
    </source>
</evidence>